<keyword evidence="7" id="KW-1185">Reference proteome</keyword>
<dbReference type="Proteomes" id="UP001365542">
    <property type="component" value="Unassembled WGS sequence"/>
</dbReference>
<keyword evidence="2 5" id="KW-0812">Transmembrane</keyword>
<dbReference type="AlphaFoldDB" id="A0AAV9X3A9"/>
<accession>A0AAV9X3A9</accession>
<dbReference type="PANTHER" id="PTHR11785:SF532">
    <property type="entry name" value="TRANSPORTER, PUTATIVE (EUROFUNG)-RELATED"/>
    <property type="match status" value="1"/>
</dbReference>
<evidence type="ECO:0000256" key="2">
    <source>
        <dbReference type="ARBA" id="ARBA00022692"/>
    </source>
</evidence>
<organism evidence="6 7">
    <name type="scientific">Orbilia ellipsospora</name>
    <dbReference type="NCBI Taxonomy" id="2528407"/>
    <lineage>
        <taxon>Eukaryota</taxon>
        <taxon>Fungi</taxon>
        <taxon>Dikarya</taxon>
        <taxon>Ascomycota</taxon>
        <taxon>Pezizomycotina</taxon>
        <taxon>Orbiliomycetes</taxon>
        <taxon>Orbiliales</taxon>
        <taxon>Orbiliaceae</taxon>
        <taxon>Orbilia</taxon>
    </lineage>
</organism>
<dbReference type="GO" id="GO:0016020">
    <property type="term" value="C:membrane"/>
    <property type="evidence" value="ECO:0007669"/>
    <property type="project" value="UniProtKB-SubCell"/>
</dbReference>
<dbReference type="PANTHER" id="PTHR11785">
    <property type="entry name" value="AMINO ACID TRANSPORTER"/>
    <property type="match status" value="1"/>
</dbReference>
<dbReference type="InterPro" id="IPR002293">
    <property type="entry name" value="AA/rel_permease1"/>
</dbReference>
<keyword evidence="3 5" id="KW-1133">Transmembrane helix</keyword>
<reference evidence="6 7" key="1">
    <citation type="submission" date="2019-10" db="EMBL/GenBank/DDBJ databases">
        <authorList>
            <person name="Palmer J.M."/>
        </authorList>
    </citation>
    <scope>NUCLEOTIDE SEQUENCE [LARGE SCALE GENOMIC DNA]</scope>
    <source>
        <strain evidence="6 7">TWF694</strain>
    </source>
</reference>
<evidence type="ECO:0000256" key="3">
    <source>
        <dbReference type="ARBA" id="ARBA00022989"/>
    </source>
</evidence>
<comment type="caution">
    <text evidence="6">The sequence shown here is derived from an EMBL/GenBank/DDBJ whole genome shotgun (WGS) entry which is preliminary data.</text>
</comment>
<dbReference type="GO" id="GO:0015179">
    <property type="term" value="F:L-amino acid transmembrane transporter activity"/>
    <property type="evidence" value="ECO:0007669"/>
    <property type="project" value="TreeGrafter"/>
</dbReference>
<evidence type="ECO:0000256" key="5">
    <source>
        <dbReference type="SAM" id="Phobius"/>
    </source>
</evidence>
<dbReference type="EMBL" id="JAVHJO010000012">
    <property type="protein sequence ID" value="KAK6532039.1"/>
    <property type="molecule type" value="Genomic_DNA"/>
</dbReference>
<evidence type="ECO:0008006" key="8">
    <source>
        <dbReference type="Google" id="ProtNLM"/>
    </source>
</evidence>
<sequence>MSAHDDDEQSDVVVPLLQNILHGEGEVENTILTTSDAVVISNVGQDWRHSPQLALLSPTGSGDDTDPSTPSRTIPETATFGRNLGWFHVYSLVVSRTIGSGIFATPGSIYRSVGSVGLSLILWVVGAVIAACALTVSLEFGCMLPRSGGEKVRV</sequence>
<feature type="transmembrane region" description="Helical" evidence="5">
    <location>
        <begin position="120"/>
        <end position="144"/>
    </location>
</feature>
<keyword evidence="4 5" id="KW-0472">Membrane</keyword>
<evidence type="ECO:0000256" key="1">
    <source>
        <dbReference type="ARBA" id="ARBA00004141"/>
    </source>
</evidence>
<dbReference type="Gene3D" id="1.20.1740.10">
    <property type="entry name" value="Amino acid/polyamine transporter I"/>
    <property type="match status" value="1"/>
</dbReference>
<evidence type="ECO:0000256" key="4">
    <source>
        <dbReference type="ARBA" id="ARBA00023136"/>
    </source>
</evidence>
<comment type="subcellular location">
    <subcellularLocation>
        <location evidence="1">Membrane</location>
        <topology evidence="1">Multi-pass membrane protein</topology>
    </subcellularLocation>
</comment>
<gene>
    <name evidence="6" type="ORF">TWF694_003202</name>
</gene>
<protein>
    <recommendedName>
        <fullName evidence="8">Amino acid transporter</fullName>
    </recommendedName>
</protein>
<dbReference type="InterPro" id="IPR050598">
    <property type="entry name" value="AminoAcid_Transporter"/>
</dbReference>
<proteinExistence type="predicted"/>
<name>A0AAV9X3A9_9PEZI</name>
<evidence type="ECO:0000313" key="6">
    <source>
        <dbReference type="EMBL" id="KAK6532039.1"/>
    </source>
</evidence>
<dbReference type="Pfam" id="PF13520">
    <property type="entry name" value="AA_permease_2"/>
    <property type="match status" value="1"/>
</dbReference>
<evidence type="ECO:0000313" key="7">
    <source>
        <dbReference type="Proteomes" id="UP001365542"/>
    </source>
</evidence>